<dbReference type="STRING" id="1552.A7L45_04220"/>
<name>A0A1J0GD91_9CLOT</name>
<protein>
    <recommendedName>
        <fullName evidence="1">PilZ domain-containing protein</fullName>
    </recommendedName>
</protein>
<dbReference type="EMBL" id="CP015756">
    <property type="protein sequence ID" value="APC39321.1"/>
    <property type="molecule type" value="Genomic_DNA"/>
</dbReference>
<dbReference type="GO" id="GO:0035438">
    <property type="term" value="F:cyclic-di-GMP binding"/>
    <property type="evidence" value="ECO:0007669"/>
    <property type="project" value="InterPro"/>
</dbReference>
<keyword evidence="3" id="KW-1185">Reference proteome</keyword>
<proteinExistence type="predicted"/>
<feature type="domain" description="PilZ" evidence="1">
    <location>
        <begin position="7"/>
        <end position="107"/>
    </location>
</feature>
<dbReference type="KEGG" id="ceu:A7L45_04220"/>
<evidence type="ECO:0000313" key="2">
    <source>
        <dbReference type="EMBL" id="APC39321.1"/>
    </source>
</evidence>
<feature type="domain" description="PilZ" evidence="1">
    <location>
        <begin position="146"/>
        <end position="253"/>
    </location>
</feature>
<dbReference type="AlphaFoldDB" id="A0A1J0GD91"/>
<gene>
    <name evidence="2" type="ORF">A7L45_04220</name>
</gene>
<reference evidence="3" key="1">
    <citation type="journal article" date="2016" name="Front. Microbiol.">
        <title>Complete Genome Sequence of Clostridium estertheticum DSM 8809, a Microbe Identified in Spoiled Vacuum Packed Beef.</title>
        <authorList>
            <person name="Yu Z."/>
            <person name="Gunn L."/>
            <person name="Brennan E."/>
            <person name="Reid R."/>
            <person name="Wall P.G."/>
            <person name="Gaora O.P."/>
            <person name="Hurley D."/>
            <person name="Bolton D."/>
            <person name="Fanning S."/>
        </authorList>
    </citation>
    <scope>NUCLEOTIDE SEQUENCE [LARGE SCALE GENOMIC DNA]</scope>
    <source>
        <strain evidence="3">DSM 8809</strain>
    </source>
</reference>
<evidence type="ECO:0000259" key="1">
    <source>
        <dbReference type="Pfam" id="PF07238"/>
    </source>
</evidence>
<accession>A0A1J0GD91</accession>
<dbReference type="RefSeq" id="WP_071611613.1">
    <property type="nucleotide sequence ID" value="NZ_CP015756.1"/>
</dbReference>
<dbReference type="InterPro" id="IPR009875">
    <property type="entry name" value="PilZ_domain"/>
</dbReference>
<sequence length="289" mass="33481">METRGIRKYSRIECKTPICTQISIVKFNNKIVTTGKGNICVENISSGGLKFLSSLNLPVSDIMIIEFKLIVEEECTAFYGYIVRKEEVDGGIYRYGVKFINKAGDDDHEQFMIRLNELNKNGTLENSDKCSYDVDCIRKCTVNVDRRTYKRYKLNNNFVAKMKVHKISNKSGISQWVTIRIDNISHDGIQFITDINLVIDENTILEFSIVIANTKIYAKGYMSWREKIEENKYIYGVKLDITDSEKEKIVKVLEHVVDFSSEKGLLTRECFGQKFNYARPKNHNFERLI</sequence>
<dbReference type="Proteomes" id="UP000182569">
    <property type="component" value="Chromosome"/>
</dbReference>
<evidence type="ECO:0000313" key="3">
    <source>
        <dbReference type="Proteomes" id="UP000182569"/>
    </source>
</evidence>
<dbReference type="Pfam" id="PF07238">
    <property type="entry name" value="PilZ"/>
    <property type="match status" value="2"/>
</dbReference>
<dbReference type="OrthoDB" id="1908709at2"/>
<organism evidence="2 3">
    <name type="scientific">Clostridium estertheticum subsp. estertheticum</name>
    <dbReference type="NCBI Taxonomy" id="1552"/>
    <lineage>
        <taxon>Bacteria</taxon>
        <taxon>Bacillati</taxon>
        <taxon>Bacillota</taxon>
        <taxon>Clostridia</taxon>
        <taxon>Eubacteriales</taxon>
        <taxon>Clostridiaceae</taxon>
        <taxon>Clostridium</taxon>
    </lineage>
</organism>